<comment type="caution">
    <text evidence="1">The sequence shown here is derived from an EMBL/GenBank/DDBJ whole genome shotgun (WGS) entry which is preliminary data.</text>
</comment>
<evidence type="ECO:0000313" key="1">
    <source>
        <dbReference type="EMBL" id="KVN83436.1"/>
    </source>
</evidence>
<protein>
    <submittedName>
        <fullName evidence="1">Uncharacterized protein</fullName>
    </submittedName>
</protein>
<sequence length="119" mass="13456">MTHPENISIAAIEDRIANATPDELAVIRRATDEATRRRAREFCERLRGVPSNAIWHALTRLGAGDWRTFSIDHIAYQWAKREHAFLAGLSVDEIATAAREARSSNWTDEDRARLGYPLA</sequence>
<proteinExistence type="predicted"/>
<accession>A0ABD4DZK6</accession>
<dbReference type="AlphaFoldDB" id="A0ABD4DZK6"/>
<gene>
    <name evidence="1" type="ORF">WJ68_16110</name>
</gene>
<evidence type="ECO:0000313" key="2">
    <source>
        <dbReference type="Proteomes" id="UP000057910"/>
    </source>
</evidence>
<dbReference type="Proteomes" id="UP000057910">
    <property type="component" value="Unassembled WGS sequence"/>
</dbReference>
<organism evidence="1 2">
    <name type="scientific">Burkholderia ubonensis</name>
    <dbReference type="NCBI Taxonomy" id="101571"/>
    <lineage>
        <taxon>Bacteria</taxon>
        <taxon>Pseudomonadati</taxon>
        <taxon>Pseudomonadota</taxon>
        <taxon>Betaproteobacteria</taxon>
        <taxon>Burkholderiales</taxon>
        <taxon>Burkholderiaceae</taxon>
        <taxon>Burkholderia</taxon>
        <taxon>Burkholderia cepacia complex</taxon>
    </lineage>
</organism>
<name>A0ABD4DZK6_9BURK</name>
<reference evidence="1 2" key="1">
    <citation type="submission" date="2015-11" db="EMBL/GenBank/DDBJ databases">
        <title>Expanding the genomic diversity of Burkholderia species for the development of highly accurate diagnostics.</title>
        <authorList>
            <person name="Sahl J."/>
            <person name="Keim P."/>
            <person name="Wagner D."/>
        </authorList>
    </citation>
    <scope>NUCLEOTIDE SEQUENCE [LARGE SCALE GENOMIC DNA]</scope>
    <source>
        <strain evidence="1 2">MSMB1585WGS</strain>
    </source>
</reference>
<dbReference type="EMBL" id="LPAD01000071">
    <property type="protein sequence ID" value="KVN83436.1"/>
    <property type="molecule type" value="Genomic_DNA"/>
</dbReference>